<dbReference type="RefSeq" id="WP_168107259.1">
    <property type="nucleotide sequence ID" value="NZ_VTOX01000003.1"/>
</dbReference>
<organism evidence="6 7">
    <name type="scientific">Ramlibacter lithotrophicus</name>
    <dbReference type="NCBI Taxonomy" id="2606681"/>
    <lineage>
        <taxon>Bacteria</taxon>
        <taxon>Pseudomonadati</taxon>
        <taxon>Pseudomonadota</taxon>
        <taxon>Betaproteobacteria</taxon>
        <taxon>Burkholderiales</taxon>
        <taxon>Comamonadaceae</taxon>
        <taxon>Ramlibacter</taxon>
    </lineage>
</organism>
<comment type="caution">
    <text evidence="6">The sequence shown here is derived from an EMBL/GenBank/DDBJ whole genome shotgun (WGS) entry which is preliminary data.</text>
</comment>
<dbReference type="GO" id="GO:0003677">
    <property type="term" value="F:DNA binding"/>
    <property type="evidence" value="ECO:0007669"/>
    <property type="project" value="UniProtKB-KW"/>
</dbReference>
<evidence type="ECO:0000313" key="6">
    <source>
        <dbReference type="EMBL" id="NKE66129.1"/>
    </source>
</evidence>
<dbReference type="Pfam" id="PF04545">
    <property type="entry name" value="Sigma70_r4"/>
    <property type="match status" value="1"/>
</dbReference>
<evidence type="ECO:0000313" key="7">
    <source>
        <dbReference type="Proteomes" id="UP000521868"/>
    </source>
</evidence>
<dbReference type="PANTHER" id="PTHR30385:SF7">
    <property type="entry name" value="RNA POLYMERASE SIGMA FACTOR FLIA"/>
    <property type="match status" value="1"/>
</dbReference>
<evidence type="ECO:0000256" key="1">
    <source>
        <dbReference type="ARBA" id="ARBA00023015"/>
    </source>
</evidence>
<dbReference type="Pfam" id="PF04539">
    <property type="entry name" value="Sigma70_r3"/>
    <property type="match status" value="1"/>
</dbReference>
<evidence type="ECO:0000256" key="3">
    <source>
        <dbReference type="ARBA" id="ARBA00023125"/>
    </source>
</evidence>
<dbReference type="GO" id="GO:0006352">
    <property type="term" value="P:DNA-templated transcription initiation"/>
    <property type="evidence" value="ECO:0007669"/>
    <property type="project" value="InterPro"/>
</dbReference>
<dbReference type="NCBIfam" id="TIGR02937">
    <property type="entry name" value="sigma70-ECF"/>
    <property type="match status" value="1"/>
</dbReference>
<dbReference type="EMBL" id="VTOX01000003">
    <property type="protein sequence ID" value="NKE66129.1"/>
    <property type="molecule type" value="Genomic_DNA"/>
</dbReference>
<dbReference type="InterPro" id="IPR007627">
    <property type="entry name" value="RNA_pol_sigma70_r2"/>
</dbReference>
<evidence type="ECO:0000259" key="5">
    <source>
        <dbReference type="PROSITE" id="PS00716"/>
    </source>
</evidence>
<dbReference type="GO" id="GO:0016987">
    <property type="term" value="F:sigma factor activity"/>
    <property type="evidence" value="ECO:0007669"/>
    <property type="project" value="UniProtKB-KW"/>
</dbReference>
<keyword evidence="1" id="KW-0805">Transcription regulation</keyword>
<dbReference type="InterPro" id="IPR007630">
    <property type="entry name" value="RNA_pol_sigma70_r4"/>
</dbReference>
<dbReference type="NCBIfam" id="NF005413">
    <property type="entry name" value="PRK06986.1"/>
    <property type="match status" value="1"/>
</dbReference>
<keyword evidence="7" id="KW-1185">Reference proteome</keyword>
<evidence type="ECO:0000256" key="4">
    <source>
        <dbReference type="ARBA" id="ARBA00023163"/>
    </source>
</evidence>
<dbReference type="CDD" id="cd06171">
    <property type="entry name" value="Sigma70_r4"/>
    <property type="match status" value="1"/>
</dbReference>
<dbReference type="InterPro" id="IPR013325">
    <property type="entry name" value="RNA_pol_sigma_r2"/>
</dbReference>
<dbReference type="PANTHER" id="PTHR30385">
    <property type="entry name" value="SIGMA FACTOR F FLAGELLAR"/>
    <property type="match status" value="1"/>
</dbReference>
<dbReference type="InterPro" id="IPR012845">
    <property type="entry name" value="RNA_pol_sigma_FliA_WhiG"/>
</dbReference>
<dbReference type="Gene3D" id="1.20.140.160">
    <property type="match status" value="1"/>
</dbReference>
<evidence type="ECO:0000256" key="2">
    <source>
        <dbReference type="ARBA" id="ARBA00023082"/>
    </source>
</evidence>
<proteinExistence type="predicted"/>
<reference evidence="6 7" key="1">
    <citation type="journal article" date="2020" name="Nature">
        <title>Bacterial chemolithoautotrophy via manganese oxidation.</title>
        <authorList>
            <person name="Yu H."/>
            <person name="Leadbetter J.R."/>
        </authorList>
    </citation>
    <scope>NUCLEOTIDE SEQUENCE [LARGE SCALE GENOMIC DNA]</scope>
    <source>
        <strain evidence="6 7">RBP-1</strain>
    </source>
</reference>
<accession>A0A7X6I6I4</accession>
<dbReference type="PROSITE" id="PS00716">
    <property type="entry name" value="SIGMA70_2"/>
    <property type="match status" value="1"/>
</dbReference>
<dbReference type="InterPro" id="IPR007624">
    <property type="entry name" value="RNA_pol_sigma70_r3"/>
</dbReference>
<dbReference type="NCBIfam" id="TIGR02479">
    <property type="entry name" value="FliA_WhiG"/>
    <property type="match status" value="1"/>
</dbReference>
<dbReference type="Pfam" id="PF04542">
    <property type="entry name" value="Sigma70_r2"/>
    <property type="match status" value="1"/>
</dbReference>
<dbReference type="SUPFAM" id="SSF88659">
    <property type="entry name" value="Sigma3 and sigma4 domains of RNA polymerase sigma factors"/>
    <property type="match status" value="2"/>
</dbReference>
<name>A0A7X6I6I4_9BURK</name>
<dbReference type="SUPFAM" id="SSF88946">
    <property type="entry name" value="Sigma2 domain of RNA polymerase sigma factors"/>
    <property type="match status" value="1"/>
</dbReference>
<keyword evidence="4" id="KW-0804">Transcription</keyword>
<protein>
    <submittedName>
        <fullName evidence="6">FliA/WhiG family RNA polymerase sigma factor</fullName>
    </submittedName>
</protein>
<dbReference type="GO" id="GO:0003899">
    <property type="term" value="F:DNA-directed RNA polymerase activity"/>
    <property type="evidence" value="ECO:0007669"/>
    <property type="project" value="InterPro"/>
</dbReference>
<dbReference type="InterPro" id="IPR000943">
    <property type="entry name" value="RNA_pol_sigma70"/>
</dbReference>
<keyword evidence="2" id="KW-0731">Sigma factor</keyword>
<dbReference type="InterPro" id="IPR013324">
    <property type="entry name" value="RNA_pol_sigma_r3/r4-like"/>
</dbReference>
<keyword evidence="3" id="KW-0238">DNA-binding</keyword>
<dbReference type="InterPro" id="IPR014284">
    <property type="entry name" value="RNA_pol_sigma-70_dom"/>
</dbReference>
<sequence>MYTARGTIDKSHLLDEYLPIVRRIAVQMMARLPANVELDDLIQAGRIGLLDAWSRFEENAAASFETFASQRIRGAMLDELRAMDWAPRRVRQSAREVERAIQAAAQRAGRAPSEADIAAELKLTLAEYREQLLKIQGCQLVYAEDLKHDDSDGSVFDRRAGPDEDDGDDPVRILLTGEFRGRLAAAIGQLPEREAQVLSLHYDDEMNMREIASILEVSPSRASQLHNQAIARLRASLQEVM</sequence>
<dbReference type="Gene3D" id="1.10.1740.10">
    <property type="match status" value="1"/>
</dbReference>
<dbReference type="PRINTS" id="PR00046">
    <property type="entry name" value="SIGMA70FCT"/>
</dbReference>
<feature type="domain" description="RNA polymerase sigma-70" evidence="5">
    <location>
        <begin position="207"/>
        <end position="233"/>
    </location>
</feature>
<dbReference type="Proteomes" id="UP000521868">
    <property type="component" value="Unassembled WGS sequence"/>
</dbReference>
<gene>
    <name evidence="6" type="ORF">RAMLITH_09890</name>
</gene>
<dbReference type="AlphaFoldDB" id="A0A7X6I6I4"/>